<dbReference type="EnsemblMetazoa" id="PPA40204.1">
    <property type="protein sequence ID" value="PPA40204.1"/>
    <property type="gene ID" value="WBGene00278573"/>
</dbReference>
<proteinExistence type="inferred from homology"/>
<dbReference type="Pfam" id="PF00096">
    <property type="entry name" value="zf-C2H2"/>
    <property type="match status" value="1"/>
</dbReference>
<evidence type="ECO:0000256" key="10">
    <source>
        <dbReference type="ARBA" id="ARBA00023242"/>
    </source>
</evidence>
<evidence type="ECO:0000256" key="1">
    <source>
        <dbReference type="ARBA" id="ARBA00004123"/>
    </source>
</evidence>
<name>A0A2A6BDK6_PRIPA</name>
<dbReference type="PANTHER" id="PTHR24393">
    <property type="entry name" value="ZINC FINGER PROTEIN"/>
    <property type="match status" value="1"/>
</dbReference>
<feature type="compositionally biased region" description="Basic and acidic residues" evidence="11">
    <location>
        <begin position="82"/>
        <end position="92"/>
    </location>
</feature>
<evidence type="ECO:0000256" key="9">
    <source>
        <dbReference type="ARBA" id="ARBA00023163"/>
    </source>
</evidence>
<dbReference type="PROSITE" id="PS50157">
    <property type="entry name" value="ZINC_FINGER_C2H2_2"/>
    <property type="match status" value="1"/>
</dbReference>
<comment type="subcellular location">
    <subcellularLocation>
        <location evidence="1">Nucleus</location>
    </subcellularLocation>
</comment>
<feature type="compositionally biased region" description="Acidic residues" evidence="11">
    <location>
        <begin position="521"/>
        <end position="552"/>
    </location>
</feature>
<accession>A0A2A6BDK6</accession>
<dbReference type="Proteomes" id="UP000005239">
    <property type="component" value="Unassembled WGS sequence"/>
</dbReference>
<evidence type="ECO:0000256" key="8">
    <source>
        <dbReference type="ARBA" id="ARBA00023125"/>
    </source>
</evidence>
<gene>
    <name evidence="12" type="primary">WBGene00278573</name>
</gene>
<evidence type="ECO:0000313" key="12">
    <source>
        <dbReference type="EnsemblMetazoa" id="PPA40204.1"/>
    </source>
</evidence>
<keyword evidence="8" id="KW-0238">DNA-binding</keyword>
<feature type="region of interest" description="Disordered" evidence="11">
    <location>
        <begin position="250"/>
        <end position="277"/>
    </location>
</feature>
<dbReference type="GO" id="GO:0005634">
    <property type="term" value="C:nucleus"/>
    <property type="evidence" value="ECO:0007669"/>
    <property type="project" value="UniProtKB-SubCell"/>
</dbReference>
<dbReference type="GO" id="GO:0043035">
    <property type="term" value="F:chromatin insulator sequence binding"/>
    <property type="evidence" value="ECO:0000318"/>
    <property type="project" value="GO_Central"/>
</dbReference>
<dbReference type="GO" id="GO:0000122">
    <property type="term" value="P:negative regulation of transcription by RNA polymerase II"/>
    <property type="evidence" value="ECO:0007669"/>
    <property type="project" value="UniProtKB-ARBA"/>
</dbReference>
<keyword evidence="13" id="KW-1185">Reference proteome</keyword>
<keyword evidence="6" id="KW-0862">Zinc</keyword>
<feature type="compositionally biased region" description="Polar residues" evidence="11">
    <location>
        <begin position="418"/>
        <end position="442"/>
    </location>
</feature>
<dbReference type="InterPro" id="IPR000953">
    <property type="entry name" value="Chromo/chromo_shadow_dom"/>
</dbReference>
<feature type="compositionally biased region" description="Acidic residues" evidence="11">
    <location>
        <begin position="389"/>
        <end position="416"/>
    </location>
</feature>
<feature type="compositionally biased region" description="Basic residues" evidence="11">
    <location>
        <begin position="120"/>
        <end position="138"/>
    </location>
</feature>
<evidence type="ECO:0000256" key="2">
    <source>
        <dbReference type="ARBA" id="ARBA00006991"/>
    </source>
</evidence>
<reference evidence="13" key="1">
    <citation type="journal article" date="2008" name="Nat. Genet.">
        <title>The Pristionchus pacificus genome provides a unique perspective on nematode lifestyle and parasitism.</title>
        <authorList>
            <person name="Dieterich C."/>
            <person name="Clifton S.W."/>
            <person name="Schuster L.N."/>
            <person name="Chinwalla A."/>
            <person name="Delehaunty K."/>
            <person name="Dinkelacker I."/>
            <person name="Fulton L."/>
            <person name="Fulton R."/>
            <person name="Godfrey J."/>
            <person name="Minx P."/>
            <person name="Mitreva M."/>
            <person name="Roeseler W."/>
            <person name="Tian H."/>
            <person name="Witte H."/>
            <person name="Yang S.P."/>
            <person name="Wilson R.K."/>
            <person name="Sommer R.J."/>
        </authorList>
    </citation>
    <scope>NUCLEOTIDE SEQUENCE [LARGE SCALE GENOMIC DNA]</scope>
    <source>
        <strain evidence="13">PS312</strain>
    </source>
</reference>
<feature type="compositionally biased region" description="Polar residues" evidence="11">
    <location>
        <begin position="468"/>
        <end position="479"/>
    </location>
</feature>
<sequence>MPAKKARKTDKVFVVKRVLDRRREPDGSFTYLTVWKGYGEAENSWEPRTSFGTDAWQVAELERILAGKEAKPAWRIEYEKKLKESKQKKNSGDIKVGYKKNNGHMNKKVKKSSSNEKKNGGVKKKNSQSIKIYKKKAKAKMDEHTKKKDVIVNNAKTVDDNKNNQENKKNKKKDKANKDAKKKKNDLTVKNVKAPEVAVVFSTPVPSPLFYHLTMKDLADARLLIDPRRRTPVGDGFRIIGDGLSSEIGLPSSTTRKRTWSCGASGERGERGSGISPIMDEAAPQVTTSTIDHAMCLGILSSNGLEGEATGSDSKLCDPAKSDGTVLGERTNLTMDRELHGLGQWEPFPLVPQGPKSPVHQQHHSRSDEVEMKMEDDMREQLRGIDKEDMLEEEQSSPEWSEDMDDEEMEEDEDNEAIVSTSKPPDSIGHGSTSSCMSSPTENGDMYDEGIDEDEDIEFDVPSHRVPSASTVDGPSTSGIIEPPRIDPTLFNLSPLRPMESSNTMMDKKRPSPVIGNLCEWYDEDEMVEEEEEPSSPEWSEDTDDEEMDDNDFAVPFHRQPSPSFVNGPSTSCIAEPSRADSAAVASNLEESQQQDEDEYVEEVVKSMLKSHMLTHTGEKPFACDVCEYTCAYKQLLNIHRLKVHGKQPYSQHRRGRPEKERPSLPCPQCDRTFAFLSKLNSHLRYHNGEHFDFVHFRQKLVM</sequence>
<protein>
    <submittedName>
        <fullName evidence="12">Uncharacterized protein</fullName>
    </submittedName>
</protein>
<dbReference type="SUPFAM" id="SSF54160">
    <property type="entry name" value="Chromo domain-like"/>
    <property type="match status" value="1"/>
</dbReference>
<dbReference type="Gene3D" id="3.30.160.60">
    <property type="entry name" value="Classic Zinc Finger"/>
    <property type="match status" value="3"/>
</dbReference>
<feature type="region of interest" description="Disordered" evidence="11">
    <location>
        <begin position="82"/>
        <end position="187"/>
    </location>
</feature>
<dbReference type="Pfam" id="PF00385">
    <property type="entry name" value="Chromo"/>
    <property type="match status" value="1"/>
</dbReference>
<dbReference type="OrthoDB" id="433924at2759"/>
<organism evidence="12 13">
    <name type="scientific">Pristionchus pacificus</name>
    <name type="common">Parasitic nematode worm</name>
    <dbReference type="NCBI Taxonomy" id="54126"/>
    <lineage>
        <taxon>Eukaryota</taxon>
        <taxon>Metazoa</taxon>
        <taxon>Ecdysozoa</taxon>
        <taxon>Nematoda</taxon>
        <taxon>Chromadorea</taxon>
        <taxon>Rhabditida</taxon>
        <taxon>Rhabditina</taxon>
        <taxon>Diplogasteromorpha</taxon>
        <taxon>Diplogasteroidea</taxon>
        <taxon>Neodiplogasteridae</taxon>
        <taxon>Pristionchus</taxon>
    </lineage>
</organism>
<feature type="compositionally biased region" description="Basic residues" evidence="11">
    <location>
        <begin position="169"/>
        <end position="184"/>
    </location>
</feature>
<keyword evidence="10" id="KW-0539">Nucleus</keyword>
<dbReference type="InterPro" id="IPR016197">
    <property type="entry name" value="Chromo-like_dom_sf"/>
</dbReference>
<keyword evidence="7" id="KW-0805">Transcription regulation</keyword>
<dbReference type="InterPro" id="IPR013087">
    <property type="entry name" value="Znf_C2H2_type"/>
</dbReference>
<dbReference type="SMART" id="SM00298">
    <property type="entry name" value="CHROMO"/>
    <property type="match status" value="1"/>
</dbReference>
<keyword evidence="5" id="KW-0863">Zinc-finger</keyword>
<keyword evidence="4" id="KW-0677">Repeat</keyword>
<feature type="compositionally biased region" description="Polar residues" evidence="11">
    <location>
        <begin position="561"/>
        <end position="573"/>
    </location>
</feature>
<dbReference type="Gene3D" id="2.40.50.40">
    <property type="match status" value="1"/>
</dbReference>
<dbReference type="InterPro" id="IPR036236">
    <property type="entry name" value="Znf_C2H2_sf"/>
</dbReference>
<evidence type="ECO:0000313" key="13">
    <source>
        <dbReference type="Proteomes" id="UP000005239"/>
    </source>
</evidence>
<reference evidence="12" key="2">
    <citation type="submission" date="2022-06" db="UniProtKB">
        <authorList>
            <consortium name="EnsemblMetazoa"/>
        </authorList>
    </citation>
    <scope>IDENTIFICATION</scope>
    <source>
        <strain evidence="12">PS312</strain>
    </source>
</reference>
<dbReference type="SUPFAM" id="SSF57667">
    <property type="entry name" value="beta-beta-alpha zinc fingers"/>
    <property type="match status" value="2"/>
</dbReference>
<dbReference type="FunFam" id="3.30.160.60:FF:000446">
    <property type="entry name" value="Zinc finger protein"/>
    <property type="match status" value="1"/>
</dbReference>
<accession>A0A8R1Z3R7</accession>
<feature type="compositionally biased region" description="Basic and acidic residues" evidence="11">
    <location>
        <begin position="157"/>
        <end position="168"/>
    </location>
</feature>
<dbReference type="GO" id="GO:0008270">
    <property type="term" value="F:zinc ion binding"/>
    <property type="evidence" value="ECO:0007669"/>
    <property type="project" value="UniProtKB-KW"/>
</dbReference>
<dbReference type="GO" id="GO:0005694">
    <property type="term" value="C:chromosome"/>
    <property type="evidence" value="ECO:0000318"/>
    <property type="project" value="GO_Central"/>
</dbReference>
<feature type="region of interest" description="Disordered" evidence="11">
    <location>
        <begin position="464"/>
        <end position="598"/>
    </location>
</feature>
<dbReference type="SMART" id="SM00355">
    <property type="entry name" value="ZnF_C2H2"/>
    <property type="match status" value="2"/>
</dbReference>
<evidence type="ECO:0000256" key="7">
    <source>
        <dbReference type="ARBA" id="ARBA00023015"/>
    </source>
</evidence>
<feature type="region of interest" description="Disordered" evidence="11">
    <location>
        <begin position="385"/>
        <end position="449"/>
    </location>
</feature>
<evidence type="ECO:0000256" key="3">
    <source>
        <dbReference type="ARBA" id="ARBA00022723"/>
    </source>
</evidence>
<dbReference type="PROSITE" id="PS00028">
    <property type="entry name" value="ZINC_FINGER_C2H2_1"/>
    <property type="match status" value="2"/>
</dbReference>
<dbReference type="PROSITE" id="PS50013">
    <property type="entry name" value="CHROMO_2"/>
    <property type="match status" value="1"/>
</dbReference>
<evidence type="ECO:0000256" key="4">
    <source>
        <dbReference type="ARBA" id="ARBA00022737"/>
    </source>
</evidence>
<dbReference type="AlphaFoldDB" id="A0A2A6BDK6"/>
<dbReference type="InterPro" id="IPR023780">
    <property type="entry name" value="Chromo_domain"/>
</dbReference>
<keyword evidence="9" id="KW-0804">Transcription</keyword>
<evidence type="ECO:0000256" key="6">
    <source>
        <dbReference type="ARBA" id="ARBA00022833"/>
    </source>
</evidence>
<keyword evidence="3" id="KW-0479">Metal-binding</keyword>
<dbReference type="PANTHER" id="PTHR24393:SF15">
    <property type="entry name" value="IP01243P-RELATED"/>
    <property type="match status" value="1"/>
</dbReference>
<comment type="similarity">
    <text evidence="2">Belongs to the krueppel C2H2-type zinc-finger protein family.</text>
</comment>
<evidence type="ECO:0000256" key="11">
    <source>
        <dbReference type="SAM" id="MobiDB-lite"/>
    </source>
</evidence>
<feature type="compositionally biased region" description="Basic and acidic residues" evidence="11">
    <location>
        <begin position="139"/>
        <end position="150"/>
    </location>
</feature>
<evidence type="ECO:0000256" key="5">
    <source>
        <dbReference type="ARBA" id="ARBA00022771"/>
    </source>
</evidence>
<dbReference type="GO" id="GO:0006357">
    <property type="term" value="P:regulation of transcription by RNA polymerase II"/>
    <property type="evidence" value="ECO:0000318"/>
    <property type="project" value="GO_Central"/>
</dbReference>
<feature type="compositionally biased region" description="Basic residues" evidence="11">
    <location>
        <begin position="97"/>
        <end position="111"/>
    </location>
</feature>